<name>A0A830ELB2_9EURY</name>
<reference evidence="3" key="1">
    <citation type="journal article" date="2014" name="Int. J. Syst. Evol. Microbiol.">
        <title>Complete genome sequence of Corynebacterium casei LMG S-19264T (=DSM 44701T), isolated from a smear-ripened cheese.</title>
        <authorList>
            <consortium name="US DOE Joint Genome Institute (JGI-PGF)"/>
            <person name="Walter F."/>
            <person name="Albersmeier A."/>
            <person name="Kalinowski J."/>
            <person name="Ruckert C."/>
        </authorList>
    </citation>
    <scope>NUCLEOTIDE SEQUENCE</scope>
    <source>
        <strain evidence="3">JCM 19018</strain>
    </source>
</reference>
<keyword evidence="2" id="KW-0812">Transmembrane</keyword>
<feature type="compositionally biased region" description="Basic and acidic residues" evidence="1">
    <location>
        <begin position="1"/>
        <end position="11"/>
    </location>
</feature>
<keyword evidence="2" id="KW-0472">Membrane</keyword>
<feature type="region of interest" description="Disordered" evidence="1">
    <location>
        <begin position="1"/>
        <end position="22"/>
    </location>
</feature>
<organism evidence="3 4">
    <name type="scientific">Haloarcula sebkhae</name>
    <dbReference type="NCBI Taxonomy" id="932660"/>
    <lineage>
        <taxon>Archaea</taxon>
        <taxon>Methanobacteriati</taxon>
        <taxon>Methanobacteriota</taxon>
        <taxon>Stenosarchaea group</taxon>
        <taxon>Halobacteria</taxon>
        <taxon>Halobacteriales</taxon>
        <taxon>Haloarculaceae</taxon>
        <taxon>Haloarcula</taxon>
    </lineage>
</organism>
<reference evidence="3" key="2">
    <citation type="submission" date="2020-09" db="EMBL/GenBank/DDBJ databases">
        <authorList>
            <person name="Sun Q."/>
            <person name="Ohkuma M."/>
        </authorList>
    </citation>
    <scope>NUCLEOTIDE SEQUENCE</scope>
    <source>
        <strain evidence="3">JCM 19018</strain>
    </source>
</reference>
<evidence type="ECO:0000313" key="3">
    <source>
        <dbReference type="EMBL" id="GGK72773.1"/>
    </source>
</evidence>
<dbReference type="AlphaFoldDB" id="A0A830ELB2"/>
<dbReference type="Proteomes" id="UP000614221">
    <property type="component" value="Unassembled WGS sequence"/>
</dbReference>
<keyword evidence="2" id="KW-1133">Transmembrane helix</keyword>
<dbReference type="EMBL" id="BMPD01000004">
    <property type="protein sequence ID" value="GGK72773.1"/>
    <property type="molecule type" value="Genomic_DNA"/>
</dbReference>
<evidence type="ECO:0000256" key="2">
    <source>
        <dbReference type="SAM" id="Phobius"/>
    </source>
</evidence>
<sequence length="75" mass="8213">MCMFDKHNAVDDDRDESGLSDTLNADRRGKVHLNRRSFFQFGLSAVTAAVGVGSLGVSISGKETNTHMTDFSEYV</sequence>
<proteinExistence type="predicted"/>
<comment type="caution">
    <text evidence="3">The sequence shown here is derived from an EMBL/GenBank/DDBJ whole genome shotgun (WGS) entry which is preliminary data.</text>
</comment>
<dbReference type="OrthoDB" id="377087at2157"/>
<feature type="transmembrane region" description="Helical" evidence="2">
    <location>
        <begin position="37"/>
        <end position="59"/>
    </location>
</feature>
<protein>
    <submittedName>
        <fullName evidence="3">Uncharacterized protein</fullName>
    </submittedName>
</protein>
<gene>
    <name evidence="3" type="ORF">GCM10009067_26310</name>
</gene>
<accession>A0A830ELB2</accession>
<evidence type="ECO:0000256" key="1">
    <source>
        <dbReference type="SAM" id="MobiDB-lite"/>
    </source>
</evidence>
<evidence type="ECO:0000313" key="4">
    <source>
        <dbReference type="Proteomes" id="UP000614221"/>
    </source>
</evidence>